<comment type="caution">
    <text evidence="9">The sequence shown here is derived from an EMBL/GenBank/DDBJ whole genome shotgun (WGS) entry which is preliminary data.</text>
</comment>
<evidence type="ECO:0000313" key="10">
    <source>
        <dbReference type="Proteomes" id="UP001212152"/>
    </source>
</evidence>
<feature type="compositionally biased region" description="Low complexity" evidence="4">
    <location>
        <begin position="1270"/>
        <end position="1283"/>
    </location>
</feature>
<feature type="compositionally biased region" description="Pro residues" evidence="4">
    <location>
        <begin position="1243"/>
        <end position="1255"/>
    </location>
</feature>
<evidence type="ECO:0000256" key="2">
    <source>
        <dbReference type="PROSITE-ProRule" id="PRU01077"/>
    </source>
</evidence>
<reference evidence="9" key="1">
    <citation type="submission" date="2020-05" db="EMBL/GenBank/DDBJ databases">
        <title>Phylogenomic resolution of chytrid fungi.</title>
        <authorList>
            <person name="Stajich J.E."/>
            <person name="Amses K."/>
            <person name="Simmons R."/>
            <person name="Seto K."/>
            <person name="Myers J."/>
            <person name="Bonds A."/>
            <person name="Quandt C.A."/>
            <person name="Barry K."/>
            <person name="Liu P."/>
            <person name="Grigoriev I."/>
            <person name="Longcore J.E."/>
            <person name="James T.Y."/>
        </authorList>
    </citation>
    <scope>NUCLEOTIDE SEQUENCE</scope>
    <source>
        <strain evidence="9">JEL0379</strain>
    </source>
</reference>
<evidence type="ECO:0000256" key="4">
    <source>
        <dbReference type="SAM" id="MobiDB-lite"/>
    </source>
</evidence>
<dbReference type="SUPFAM" id="SSF48350">
    <property type="entry name" value="GTPase activation domain, GAP"/>
    <property type="match status" value="1"/>
</dbReference>
<evidence type="ECO:0000259" key="5">
    <source>
        <dbReference type="PROSITE" id="PS50003"/>
    </source>
</evidence>
<dbReference type="PROSITE" id="PS50018">
    <property type="entry name" value="RAS_GTPASE_ACTIV_2"/>
    <property type="match status" value="1"/>
</dbReference>
<dbReference type="InterPro" id="IPR001936">
    <property type="entry name" value="RasGAP_dom"/>
</dbReference>
<dbReference type="InterPro" id="IPR027267">
    <property type="entry name" value="AH/BAR_dom_sf"/>
</dbReference>
<keyword evidence="1" id="KW-0343">GTPase activation</keyword>
<feature type="region of interest" description="Disordered" evidence="4">
    <location>
        <begin position="1000"/>
        <end position="1284"/>
    </location>
</feature>
<proteinExistence type="predicted"/>
<dbReference type="Pfam" id="PF00169">
    <property type="entry name" value="PH"/>
    <property type="match status" value="1"/>
</dbReference>
<feature type="compositionally biased region" description="Low complexity" evidence="4">
    <location>
        <begin position="1217"/>
        <end position="1227"/>
    </location>
</feature>
<dbReference type="Pfam" id="PF00168">
    <property type="entry name" value="C2"/>
    <property type="match status" value="1"/>
</dbReference>
<dbReference type="InterPro" id="IPR008936">
    <property type="entry name" value="Rho_GTPase_activation_prot"/>
</dbReference>
<dbReference type="Proteomes" id="UP001212152">
    <property type="component" value="Unassembled WGS sequence"/>
</dbReference>
<dbReference type="SMART" id="SM00239">
    <property type="entry name" value="C2"/>
    <property type="match status" value="1"/>
</dbReference>
<dbReference type="EMBL" id="JADGJQ010000041">
    <property type="protein sequence ID" value="KAJ3176417.1"/>
    <property type="molecule type" value="Genomic_DNA"/>
</dbReference>
<dbReference type="InterPro" id="IPR023152">
    <property type="entry name" value="RasGAP_CS"/>
</dbReference>
<evidence type="ECO:0000256" key="1">
    <source>
        <dbReference type="ARBA" id="ARBA00022468"/>
    </source>
</evidence>
<dbReference type="InterPro" id="IPR011993">
    <property type="entry name" value="PH-like_dom_sf"/>
</dbReference>
<dbReference type="PANTHER" id="PTHR10194">
    <property type="entry name" value="RAS GTPASE-ACTIVATING PROTEINS"/>
    <property type="match status" value="1"/>
</dbReference>
<dbReference type="InterPro" id="IPR035892">
    <property type="entry name" value="C2_domain_sf"/>
</dbReference>
<dbReference type="PANTHER" id="PTHR10194:SF60">
    <property type="entry name" value="RAS GTPASE-ACTIVATING PROTEIN RASKOL"/>
    <property type="match status" value="1"/>
</dbReference>
<sequence length="1303" mass="142995">MEYAKSLFKLAQGYQKSQALDAPSKERESERRPSTTGREFERRPSTSGDRAGDHIRAQLLQTSVWSSFYEYVDQITKTAETHRNLALAMQNNVMEPFTILIKDMEVVRKMQVDKSVDHMRNLQDAYAGLKKAKEEYDALQNSANEMQQNLQRTRMTTNAREKELEKLANRATAATDKADAANEALQVFGEICKDSQEQYYGQMLPSLYEEIKKRELERSGAVKKVLVDVVYLEKTCRDTTITAIDVLSERLGAIDLEEDSEEFQEAHMVDEVGQQGRNVSVAALANPVKAGRMLLKRGDFVAGWKSRYFVLMDEGMLYCFDNEAASKPRETISLPQSAVHHLDNSYFTKPHCLQIVSMTRKGRQTHNLIAETAAAKNDWMRLLRRYASCCIKGVIAREQTGVHSTLDTDDHGFTITRSFNLSVMEAKELKGSQGLTGLNPYCIALLDDVKQSRTTTKNGDAPFWGEDFEIPNICAHFSRLRLVVFNHSRLQRDTDLGYVSINLNTSKSSARIEQWYPIKQLPRPNHTDGAAKGSIRVAFSLVIQELLPAEHYARFVELLTEPSFAGIKMLGTVCGTQREAVAKVFISVLMSKQMELQGLRTLLGDEIQATDNPNIIFRGNSMATKSLDQYMKVVGTTYLVDTIGLLVRQVYTARESCEVDPTRVDHADTLARNWRRLKGLVENFWDAISKSVRSCPRELKEVFAFVRETALNKWNGADGTEPNQSVQYVAISGFIFLRFFCPAILNPKIFNLIPEQPDPSTSRTFTLIAKVLQNLANLSDFGSKEPFMAECNPFIAANINSMKSFIDGISTIGPEGASSPLSSNRENASASVPRKDVESLFQFFANHLDPLTEQAGDNAVLQDLVRECRILQATHEDYRRGRHVGGSVGSFTSEEALQGLKGGNSGGTGGDGLRRLMGSITNRDRIAEVSPVVLPSANYAHSMMNAPQIELTERPPQISLTDFSTDAPRIKGSPSFGAITESSRDGGSLEELHDILDAIAPRDGFSNQTSPAPSSPSGGRRRRPSDSGNASPIPPERKGSRNVDLPTGSGSNNGWPSMKNENLERYYPPPPEPPERSGLRGHVRKKSGAGKGFIKALMNVGGGSGSGGGGDRDTGWMPSFGDRKRYGSTGSIASNHSGESLPGGQGSRRASTSADNAAPGSGYDPFRTSRGSVDVPSPSSSGSGNLYNGPIFESTESVNRSSDSVHSGNSTGGGSRSGFARFRGTSGELPRVGSFGDRGGGEPYPPPMPPPPMPDMPVGVDPFTYGDGESASMRSSRLRSMSMGNKVKNRLSVIWQKGERGGR</sequence>
<dbReference type="PROSITE" id="PS00509">
    <property type="entry name" value="RAS_GTPASE_ACTIV_1"/>
    <property type="match status" value="1"/>
</dbReference>
<dbReference type="SUPFAM" id="SSF50729">
    <property type="entry name" value="PH domain-like"/>
    <property type="match status" value="1"/>
</dbReference>
<organism evidence="9 10">
    <name type="scientific">Geranomyces variabilis</name>
    <dbReference type="NCBI Taxonomy" id="109894"/>
    <lineage>
        <taxon>Eukaryota</taxon>
        <taxon>Fungi</taxon>
        <taxon>Fungi incertae sedis</taxon>
        <taxon>Chytridiomycota</taxon>
        <taxon>Chytridiomycota incertae sedis</taxon>
        <taxon>Chytridiomycetes</taxon>
        <taxon>Spizellomycetales</taxon>
        <taxon>Powellomycetaceae</taxon>
        <taxon>Geranomyces</taxon>
    </lineage>
</organism>
<feature type="compositionally biased region" description="Polar residues" evidence="4">
    <location>
        <begin position="1194"/>
        <end position="1206"/>
    </location>
</feature>
<feature type="compositionally biased region" description="Basic and acidic residues" evidence="4">
    <location>
        <begin position="23"/>
        <end position="53"/>
    </location>
</feature>
<dbReference type="Gene3D" id="2.60.40.150">
    <property type="entry name" value="C2 domain"/>
    <property type="match status" value="1"/>
</dbReference>
<feature type="compositionally biased region" description="Gly residues" evidence="4">
    <location>
        <begin position="1100"/>
        <end position="1109"/>
    </location>
</feature>
<evidence type="ECO:0000313" key="9">
    <source>
        <dbReference type="EMBL" id="KAJ3176417.1"/>
    </source>
</evidence>
<evidence type="ECO:0000259" key="6">
    <source>
        <dbReference type="PROSITE" id="PS50004"/>
    </source>
</evidence>
<dbReference type="PROSITE" id="PS50003">
    <property type="entry name" value="PH_DOMAIN"/>
    <property type="match status" value="1"/>
</dbReference>
<feature type="coiled-coil region" evidence="3">
    <location>
        <begin position="119"/>
        <end position="184"/>
    </location>
</feature>
<evidence type="ECO:0000256" key="3">
    <source>
        <dbReference type="SAM" id="Coils"/>
    </source>
</evidence>
<evidence type="ECO:0000259" key="7">
    <source>
        <dbReference type="PROSITE" id="PS50018"/>
    </source>
</evidence>
<dbReference type="Gene3D" id="1.20.1270.60">
    <property type="entry name" value="Arfaptin homology (AH) domain/BAR domain"/>
    <property type="match status" value="1"/>
</dbReference>
<gene>
    <name evidence="9" type="primary">RASA1_2</name>
    <name evidence="9" type="ORF">HDU87_005286</name>
</gene>
<dbReference type="InterPro" id="IPR039360">
    <property type="entry name" value="Ras_GTPase"/>
</dbReference>
<protein>
    <submittedName>
        <fullName evidence="9">Ras GTPase-activating protein 1</fullName>
    </submittedName>
</protein>
<evidence type="ECO:0000259" key="8">
    <source>
        <dbReference type="PROSITE" id="PS51741"/>
    </source>
</evidence>
<feature type="compositionally biased region" description="Polar residues" evidence="4">
    <location>
        <begin position="1128"/>
        <end position="1138"/>
    </location>
</feature>
<dbReference type="SUPFAM" id="SSF49562">
    <property type="entry name" value="C2 domain (Calcium/lipid-binding domain, CaLB)"/>
    <property type="match status" value="1"/>
</dbReference>
<dbReference type="SUPFAM" id="SSF103657">
    <property type="entry name" value="BAR/IMD domain-like"/>
    <property type="match status" value="1"/>
</dbReference>
<dbReference type="SMART" id="SM00233">
    <property type="entry name" value="PH"/>
    <property type="match status" value="1"/>
</dbReference>
<dbReference type="InterPro" id="IPR001849">
    <property type="entry name" value="PH_domain"/>
</dbReference>
<dbReference type="PROSITE" id="PS51741">
    <property type="entry name" value="F_BAR"/>
    <property type="match status" value="1"/>
</dbReference>
<feature type="compositionally biased region" description="Low complexity" evidence="4">
    <location>
        <begin position="1169"/>
        <end position="1184"/>
    </location>
</feature>
<keyword evidence="2 3" id="KW-0175">Coiled coil</keyword>
<dbReference type="Gene3D" id="2.30.29.30">
    <property type="entry name" value="Pleckstrin-homology domain (PH domain)/Phosphotyrosine-binding domain (PTB)"/>
    <property type="match status" value="1"/>
</dbReference>
<feature type="domain" description="F-BAR" evidence="8">
    <location>
        <begin position="1"/>
        <end position="259"/>
    </location>
</feature>
<feature type="region of interest" description="Disordered" evidence="4">
    <location>
        <begin position="15"/>
        <end position="53"/>
    </location>
</feature>
<dbReference type="Pfam" id="PF00616">
    <property type="entry name" value="RasGAP"/>
    <property type="match status" value="1"/>
</dbReference>
<accession>A0AAD5TH80</accession>
<keyword evidence="10" id="KW-1185">Reference proteome</keyword>
<feature type="domain" description="Ras-GAP" evidence="7">
    <location>
        <begin position="577"/>
        <end position="777"/>
    </location>
</feature>
<dbReference type="Gene3D" id="1.10.506.10">
    <property type="entry name" value="GTPase Activation - p120gap, domain 1"/>
    <property type="match status" value="2"/>
</dbReference>
<feature type="domain" description="C2" evidence="6">
    <location>
        <begin position="398"/>
        <end position="516"/>
    </location>
</feature>
<dbReference type="CDD" id="cd00030">
    <property type="entry name" value="C2"/>
    <property type="match status" value="1"/>
</dbReference>
<feature type="region of interest" description="Disordered" evidence="4">
    <location>
        <begin position="959"/>
        <end position="987"/>
    </location>
</feature>
<feature type="domain" description="PH" evidence="5">
    <location>
        <begin position="286"/>
        <end position="388"/>
    </location>
</feature>
<dbReference type="PROSITE" id="PS50004">
    <property type="entry name" value="C2"/>
    <property type="match status" value="1"/>
</dbReference>
<feature type="compositionally biased region" description="Basic residues" evidence="4">
    <location>
        <begin position="1079"/>
        <end position="1088"/>
    </location>
</feature>
<dbReference type="GO" id="GO:0005096">
    <property type="term" value="F:GTPase activator activity"/>
    <property type="evidence" value="ECO:0007669"/>
    <property type="project" value="UniProtKB-KW"/>
</dbReference>
<dbReference type="InterPro" id="IPR031160">
    <property type="entry name" value="F_BAR_dom"/>
</dbReference>
<name>A0AAD5TH80_9FUNG</name>
<dbReference type="SMART" id="SM00323">
    <property type="entry name" value="RasGAP"/>
    <property type="match status" value="1"/>
</dbReference>
<dbReference type="InterPro" id="IPR000008">
    <property type="entry name" value="C2_dom"/>
</dbReference>